<dbReference type="NCBIfam" id="TIGR03083">
    <property type="entry name" value="maleylpyruvate isomerase family mycothiol-dependent enzyme"/>
    <property type="match status" value="1"/>
</dbReference>
<dbReference type="InterPro" id="IPR017517">
    <property type="entry name" value="Maleyloyr_isom"/>
</dbReference>
<dbReference type="PANTHER" id="PTHR40758:SF1">
    <property type="entry name" value="CONSERVED PROTEIN"/>
    <property type="match status" value="1"/>
</dbReference>
<dbReference type="GO" id="GO:0005886">
    <property type="term" value="C:plasma membrane"/>
    <property type="evidence" value="ECO:0007669"/>
    <property type="project" value="TreeGrafter"/>
</dbReference>
<dbReference type="SUPFAM" id="SSF109854">
    <property type="entry name" value="DinB/YfiT-like putative metalloenzymes"/>
    <property type="match status" value="1"/>
</dbReference>
<keyword evidence="4" id="KW-1185">Reference proteome</keyword>
<dbReference type="Proteomes" id="UP000295087">
    <property type="component" value="Unassembled WGS sequence"/>
</dbReference>
<dbReference type="Pfam" id="PF11716">
    <property type="entry name" value="MDMPI_N"/>
    <property type="match status" value="1"/>
</dbReference>
<comment type="caution">
    <text evidence="3">The sequence shown here is derived from an EMBL/GenBank/DDBJ whole genome shotgun (WGS) entry which is preliminary data.</text>
</comment>
<gene>
    <name evidence="3" type="ORF">DFR75_101683</name>
</gene>
<dbReference type="InterPro" id="IPR010872">
    <property type="entry name" value="MDMPI_C-term_domain"/>
</dbReference>
<evidence type="ECO:0000313" key="3">
    <source>
        <dbReference type="EMBL" id="TDP41580.1"/>
    </source>
</evidence>
<feature type="domain" description="Mycothiol-dependent maleylpyruvate isomerase metal-binding" evidence="2">
    <location>
        <begin position="34"/>
        <end position="153"/>
    </location>
</feature>
<organism evidence="3 4">
    <name type="scientific">Nocardia ignorata</name>
    <dbReference type="NCBI Taxonomy" id="145285"/>
    <lineage>
        <taxon>Bacteria</taxon>
        <taxon>Bacillati</taxon>
        <taxon>Actinomycetota</taxon>
        <taxon>Actinomycetes</taxon>
        <taxon>Mycobacteriales</taxon>
        <taxon>Nocardiaceae</taxon>
        <taxon>Nocardia</taxon>
    </lineage>
</organism>
<dbReference type="InterPro" id="IPR024344">
    <property type="entry name" value="MDMPI_metal-binding"/>
</dbReference>
<dbReference type="EMBL" id="SNXK01000001">
    <property type="protein sequence ID" value="TDP41580.1"/>
    <property type="molecule type" value="Genomic_DNA"/>
</dbReference>
<dbReference type="AlphaFoldDB" id="A0A4R6PU30"/>
<proteinExistence type="predicted"/>
<feature type="domain" description="MDMPI C-terminal" evidence="1">
    <location>
        <begin position="168"/>
        <end position="249"/>
    </location>
</feature>
<accession>A0A4R6PU30</accession>
<dbReference type="PANTHER" id="PTHR40758">
    <property type="entry name" value="CONSERVED PROTEIN"/>
    <property type="match status" value="1"/>
</dbReference>
<dbReference type="Gene3D" id="1.20.120.450">
    <property type="entry name" value="dinb family like domain"/>
    <property type="match status" value="1"/>
</dbReference>
<evidence type="ECO:0000259" key="1">
    <source>
        <dbReference type="Pfam" id="PF07398"/>
    </source>
</evidence>
<reference evidence="3 4" key="1">
    <citation type="submission" date="2019-03" db="EMBL/GenBank/DDBJ databases">
        <title>Genomic Encyclopedia of Type Strains, Phase IV (KMG-IV): sequencing the most valuable type-strain genomes for metagenomic binning, comparative biology and taxonomic classification.</title>
        <authorList>
            <person name="Goeker M."/>
        </authorList>
    </citation>
    <scope>NUCLEOTIDE SEQUENCE [LARGE SCALE GENOMIC DNA]</scope>
    <source>
        <strain evidence="3 4">DSM 44496</strain>
    </source>
</reference>
<evidence type="ECO:0000259" key="2">
    <source>
        <dbReference type="Pfam" id="PF11716"/>
    </source>
</evidence>
<dbReference type="InterPro" id="IPR034660">
    <property type="entry name" value="DinB/YfiT-like"/>
</dbReference>
<dbReference type="GO" id="GO:0046872">
    <property type="term" value="F:metal ion binding"/>
    <property type="evidence" value="ECO:0007669"/>
    <property type="project" value="InterPro"/>
</dbReference>
<dbReference type="Pfam" id="PF07398">
    <property type="entry name" value="MDMPI_C"/>
    <property type="match status" value="1"/>
</dbReference>
<evidence type="ECO:0000313" key="4">
    <source>
        <dbReference type="Proteomes" id="UP000295087"/>
    </source>
</evidence>
<name>A0A4R6PU30_NOCIG</name>
<protein>
    <submittedName>
        <fullName evidence="3">Uncharacterized protein (TIGR03083 family)</fullName>
    </submittedName>
</protein>
<sequence>MVNHQVSTDIRVEIRVHPETAAVDIYRESMNYLALLRTELTTFGELITDDVDLAAPVTTCGNWTFYDLVDHLGRGNQWVVTAVAELRGDDDGRPAPKDPATLRKWYDESADALAATLSADPEQEAWTFTRAMPRTVGFWRRRRAHETLMHRWDGQHALGKAEPYDRAIAEDGIDEVFELFAPRMIHRGLATAPEVALRVRTTDTDRRWTYGPGEPVAELAGTASDLLLALWARIPPEHQGLRWDGDRAAGLRVLAGPLVP</sequence>